<dbReference type="GO" id="GO:0015074">
    <property type="term" value="P:DNA integration"/>
    <property type="evidence" value="ECO:0007669"/>
    <property type="project" value="UniProtKB-KW"/>
</dbReference>
<comment type="caution">
    <text evidence="6">The sequence shown here is derived from an EMBL/GenBank/DDBJ whole genome shotgun (WGS) entry which is preliminary data.</text>
</comment>
<dbReference type="Pfam" id="PF14659">
    <property type="entry name" value="Phage_int_SAM_3"/>
    <property type="match status" value="1"/>
</dbReference>
<dbReference type="PANTHER" id="PTHR30629">
    <property type="entry name" value="PROPHAGE INTEGRASE"/>
    <property type="match status" value="1"/>
</dbReference>
<evidence type="ECO:0000256" key="4">
    <source>
        <dbReference type="PROSITE-ProRule" id="PRU01248"/>
    </source>
</evidence>
<dbReference type="InterPro" id="IPR004107">
    <property type="entry name" value="Integrase_SAM-like_N"/>
</dbReference>
<dbReference type="AlphaFoldDB" id="A0A9D1SIQ0"/>
<reference evidence="6" key="2">
    <citation type="journal article" date="2021" name="PeerJ">
        <title>Extensive microbial diversity within the chicken gut microbiome revealed by metagenomics and culture.</title>
        <authorList>
            <person name="Gilroy R."/>
            <person name="Ravi A."/>
            <person name="Getino M."/>
            <person name="Pursley I."/>
            <person name="Horton D.L."/>
            <person name="Alikhan N.F."/>
            <person name="Baker D."/>
            <person name="Gharbi K."/>
            <person name="Hall N."/>
            <person name="Watson M."/>
            <person name="Adriaenssens E.M."/>
            <person name="Foster-Nyarko E."/>
            <person name="Jarju S."/>
            <person name="Secka A."/>
            <person name="Antonio M."/>
            <person name="Oren A."/>
            <person name="Chaudhuri R.R."/>
            <person name="La Ragione R."/>
            <person name="Hildebrand F."/>
            <person name="Pallen M.J."/>
        </authorList>
    </citation>
    <scope>NUCLEOTIDE SEQUENCE</scope>
    <source>
        <strain evidence="6">CHK195-12923</strain>
    </source>
</reference>
<keyword evidence="3 4" id="KW-0238">DNA-binding</keyword>
<reference evidence="6" key="1">
    <citation type="submission" date="2020-10" db="EMBL/GenBank/DDBJ databases">
        <authorList>
            <person name="Gilroy R."/>
        </authorList>
    </citation>
    <scope>NUCLEOTIDE SEQUENCE</scope>
    <source>
        <strain evidence="6">CHK195-12923</strain>
    </source>
</reference>
<dbReference type="EMBL" id="DVNE01000003">
    <property type="protein sequence ID" value="HIU61103.1"/>
    <property type="molecule type" value="Genomic_DNA"/>
</dbReference>
<evidence type="ECO:0000259" key="5">
    <source>
        <dbReference type="PROSITE" id="PS51900"/>
    </source>
</evidence>
<dbReference type="PANTHER" id="PTHR30629:SF2">
    <property type="entry name" value="PROPHAGE INTEGRASE INTS-RELATED"/>
    <property type="match status" value="1"/>
</dbReference>
<gene>
    <name evidence="6" type="ORF">IAB69_00435</name>
</gene>
<accession>A0A9D1SIQ0</accession>
<name>A0A9D1SIQ0_9FIRM</name>
<organism evidence="6 7">
    <name type="scientific">Candidatus Coproplasma excrementigallinarum</name>
    <dbReference type="NCBI Taxonomy" id="2840747"/>
    <lineage>
        <taxon>Bacteria</taxon>
        <taxon>Bacillati</taxon>
        <taxon>Bacillota</taxon>
        <taxon>Clostridia</taxon>
        <taxon>Eubacteriales</taxon>
        <taxon>Candidatus Coproplasma</taxon>
    </lineage>
</organism>
<comment type="similarity">
    <text evidence="1">Belongs to the 'phage' integrase family.</text>
</comment>
<keyword evidence="2" id="KW-0229">DNA integration</keyword>
<evidence type="ECO:0000256" key="2">
    <source>
        <dbReference type="ARBA" id="ARBA00022908"/>
    </source>
</evidence>
<protein>
    <recommendedName>
        <fullName evidence="5">Core-binding (CB) domain-containing protein</fullName>
    </recommendedName>
</protein>
<evidence type="ECO:0000256" key="3">
    <source>
        <dbReference type="ARBA" id="ARBA00023125"/>
    </source>
</evidence>
<evidence type="ECO:0000313" key="7">
    <source>
        <dbReference type="Proteomes" id="UP000824110"/>
    </source>
</evidence>
<dbReference type="InterPro" id="IPR011010">
    <property type="entry name" value="DNA_brk_join_enz"/>
</dbReference>
<dbReference type="InterPro" id="IPR044068">
    <property type="entry name" value="CB"/>
</dbReference>
<sequence>MSKTFKKEFIAGGCVAHIIKRPSGKSGFYYEIRYRRNGYNITVSNKDLKTAKEMFTKATAHLGEPIKDKVITFKEMLDEWLAYKKDKIHIRTWQTYKMHADKYFDDNLKAADIKSIRTARLNEFMEQFANQPRMYEEMRILLNSVFKYALLNAVISHNPVTLLPFKRAERISRRSLTDDEIRAFLNNLKAKRFDWVRQAAYSLYFFGVRPCELDDETHIEGNFLICRNRKRKNGKIEYKKETLPLSGRFFIFGHSPSLLVRAPRAHMSTCQSLRLLLATRKRVLRVINA</sequence>
<dbReference type="Proteomes" id="UP000824110">
    <property type="component" value="Unassembled WGS sequence"/>
</dbReference>
<proteinExistence type="inferred from homology"/>
<dbReference type="InterPro" id="IPR010998">
    <property type="entry name" value="Integrase_recombinase_N"/>
</dbReference>
<evidence type="ECO:0000256" key="1">
    <source>
        <dbReference type="ARBA" id="ARBA00008857"/>
    </source>
</evidence>
<feature type="domain" description="Core-binding (CB)" evidence="5">
    <location>
        <begin position="71"/>
        <end position="150"/>
    </location>
</feature>
<dbReference type="PROSITE" id="PS51900">
    <property type="entry name" value="CB"/>
    <property type="match status" value="1"/>
</dbReference>
<dbReference type="InterPro" id="IPR050808">
    <property type="entry name" value="Phage_Integrase"/>
</dbReference>
<evidence type="ECO:0000313" key="6">
    <source>
        <dbReference type="EMBL" id="HIU61103.1"/>
    </source>
</evidence>
<dbReference type="SUPFAM" id="SSF56349">
    <property type="entry name" value="DNA breaking-rejoining enzymes"/>
    <property type="match status" value="1"/>
</dbReference>
<dbReference type="Gene3D" id="1.10.150.130">
    <property type="match status" value="1"/>
</dbReference>
<dbReference type="GO" id="GO:0003677">
    <property type="term" value="F:DNA binding"/>
    <property type="evidence" value="ECO:0007669"/>
    <property type="project" value="UniProtKB-UniRule"/>
</dbReference>